<sequence>MAFAYSTLAIAFVFLSIAAQSLATLTRRELHTASGPQNKYPLIPPLGSQHYGSQGSDDLELLDIVLLASVDGNLHALNRSSGAILWSMSSRSPNSPSSLAPLVRTQQSVILDDETDDSRQEYYVIEPQSGDIYVMTSKSEPLQRLPFSMSTLVDMTPFRHSGEEGSKIFIGRKETSLLLIELETGRIKQTISSECPWNDYEDPFGDLKEAEEALDFDEQEGARPPKPRKPTEVFVGRTDYHVTIRASKLPGTSTPPPENTYNGYQLLYRKTPDNVYIQPSSNGMVMSFSIPPNEHEPPKQTTWMGDVLSKARVGCFPLMDLSDTVKLNHQLPNLDSAYVEVLEETGSLFAMSSDHFPLVAFGDASPNSIPRSTPPPGTPLPTGVIHKSVDEITKARKLRELCDNGSLDPRCLIGIRKLELSSRSRSSRLLDAAPVIQIPQPTTSAFPVPSKIEGLGDNKSLVNLLPPWPSTQTPGQNLQSNLPCTVIGWILIGRRGRKSTKHHDPSQSSNVPHEGEERAALVSAIDPQQPPDRFDGPEASDIPIVDAQEETVELGKGDPMATRKKPLRRRRGKKKKGPNLTATADTDEPEGEAETDAAFDPAEEDSGNIQLVLPTRVTAAAPDEILGFGSHGTVVFKGTLQGRAVAVKRLLQDFVTLATREVSVLEESDDSPNVIRYFYQEAQANFLYIAIELCPASLADIIERPDNFKEIAVAFDPRRALRQITSGLRHLHALKIIHRDIKPQNIMVSSAKNGQNHRMLISDFGLCKRLEVDQTSFMPTAFGAMAAGTILRGEVRLDDSDTSQSSRGTTKMTKAVDIFALGCLYYCLTGGSPREANIMKNLKSLGGLEHFGEEGTEGTDLIGQMLDPQASLRFTAQIPLHAWYTLFWDAERRLAFLQDASDRFEIMCREPREKNLVALETNAQNVVGQDWRATDKSFQENLGKFRKYDGKSVQDLLRALRNKVNRFESRRQLHPMPQGYLAYFTRRFPLLLMHVHSVSETMFRSYFA</sequence>
<dbReference type="SUPFAM" id="SSF50998">
    <property type="entry name" value="Quinoprotein alcohol dehydrogenase-like"/>
    <property type="match status" value="1"/>
</dbReference>
<keyword evidence="7" id="KW-0547">Nucleotide-binding</keyword>
<evidence type="ECO:0000313" key="16">
    <source>
        <dbReference type="EMBL" id="KAF9777513.1"/>
    </source>
</evidence>
<dbReference type="Gene3D" id="1.20.1440.180">
    <property type="entry name" value="KEN domain"/>
    <property type="match status" value="1"/>
</dbReference>
<dbReference type="PANTHER" id="PTHR13954">
    <property type="entry name" value="IRE1-RELATED"/>
    <property type="match status" value="1"/>
</dbReference>
<comment type="caution">
    <text evidence="16">The sequence shown here is derived from an EMBL/GenBank/DDBJ whole genome shotgun (WGS) entry which is preliminary data.</text>
</comment>
<dbReference type="Pfam" id="PF06479">
    <property type="entry name" value="Ribonuc_2-5A"/>
    <property type="match status" value="1"/>
</dbReference>
<feature type="signal peptide" evidence="13">
    <location>
        <begin position="1"/>
        <end position="23"/>
    </location>
</feature>
<keyword evidence="8" id="KW-0418">Kinase</keyword>
<dbReference type="EC" id="2.7.11.1" evidence="2"/>
<dbReference type="EMBL" id="WIUZ02000034">
    <property type="protein sequence ID" value="KAF9777513.1"/>
    <property type="molecule type" value="Genomic_DNA"/>
</dbReference>
<feature type="chain" id="PRO_5040174618" description="non-specific serine/threonine protein kinase" evidence="13">
    <location>
        <begin position="24"/>
        <end position="1008"/>
    </location>
</feature>
<keyword evidence="10" id="KW-1133">Transmembrane helix</keyword>
<dbReference type="SMART" id="SM00564">
    <property type="entry name" value="PQQ"/>
    <property type="match status" value="2"/>
</dbReference>
<keyword evidence="3" id="KW-0723">Serine/threonine-protein kinase</keyword>
<keyword evidence="9" id="KW-0067">ATP-binding</keyword>
<evidence type="ECO:0000256" key="8">
    <source>
        <dbReference type="ARBA" id="ARBA00022777"/>
    </source>
</evidence>
<dbReference type="InterPro" id="IPR011009">
    <property type="entry name" value="Kinase-like_dom_sf"/>
</dbReference>
<evidence type="ECO:0000256" key="7">
    <source>
        <dbReference type="ARBA" id="ARBA00022741"/>
    </source>
</evidence>
<dbReference type="InterPro" id="IPR015943">
    <property type="entry name" value="WD40/YVTN_repeat-like_dom_sf"/>
</dbReference>
<keyword evidence="6 13" id="KW-0732">Signal</keyword>
<dbReference type="InterPro" id="IPR008271">
    <property type="entry name" value="Ser/Thr_kinase_AS"/>
</dbReference>
<evidence type="ECO:0000256" key="1">
    <source>
        <dbReference type="ARBA" id="ARBA00004479"/>
    </source>
</evidence>
<dbReference type="InterPro" id="IPR045133">
    <property type="entry name" value="IRE1/2-like"/>
</dbReference>
<evidence type="ECO:0000256" key="11">
    <source>
        <dbReference type="ARBA" id="ARBA00023136"/>
    </source>
</evidence>
<dbReference type="InterPro" id="IPR010513">
    <property type="entry name" value="KEN_dom"/>
</dbReference>
<protein>
    <recommendedName>
        <fullName evidence="2">non-specific serine/threonine protein kinase</fullName>
        <ecNumber evidence="2">2.7.11.1</ecNumber>
    </recommendedName>
</protein>
<feature type="compositionally biased region" description="Basic residues" evidence="12">
    <location>
        <begin position="562"/>
        <end position="577"/>
    </location>
</feature>
<keyword evidence="4" id="KW-0808">Transferase</keyword>
<evidence type="ECO:0000256" key="4">
    <source>
        <dbReference type="ARBA" id="ARBA00022679"/>
    </source>
</evidence>
<dbReference type="InterPro" id="IPR000719">
    <property type="entry name" value="Prot_kinase_dom"/>
</dbReference>
<dbReference type="GO" id="GO:0036498">
    <property type="term" value="P:IRE1-mediated unfolded protein response"/>
    <property type="evidence" value="ECO:0007669"/>
    <property type="project" value="TreeGrafter"/>
</dbReference>
<name>A0A9P6H4S7_9AGAM</name>
<evidence type="ECO:0000256" key="9">
    <source>
        <dbReference type="ARBA" id="ARBA00022840"/>
    </source>
</evidence>
<evidence type="ECO:0000256" key="10">
    <source>
        <dbReference type="ARBA" id="ARBA00022989"/>
    </source>
</evidence>
<dbReference type="GO" id="GO:1990604">
    <property type="term" value="C:IRE1-TRAF2-ASK1 complex"/>
    <property type="evidence" value="ECO:0007669"/>
    <property type="project" value="TreeGrafter"/>
</dbReference>
<dbReference type="PROSITE" id="PS51392">
    <property type="entry name" value="KEN"/>
    <property type="match status" value="1"/>
</dbReference>
<dbReference type="Gene3D" id="2.130.10.10">
    <property type="entry name" value="YVTN repeat-like/Quinoprotein amine dehydrogenase"/>
    <property type="match status" value="1"/>
</dbReference>
<dbReference type="AlphaFoldDB" id="A0A9P6H4S7"/>
<dbReference type="PROSITE" id="PS00108">
    <property type="entry name" value="PROTEIN_KINASE_ST"/>
    <property type="match status" value="1"/>
</dbReference>
<feature type="compositionally biased region" description="Acidic residues" evidence="12">
    <location>
        <begin position="585"/>
        <end position="606"/>
    </location>
</feature>
<dbReference type="InterPro" id="IPR018391">
    <property type="entry name" value="PQQ_b-propeller_rpt"/>
</dbReference>
<dbReference type="FunFam" id="3.30.200.20:FF:000077">
    <property type="entry name" value="Putative Serine/threonine-protein kinase/endoribonuclease IRE1"/>
    <property type="match status" value="1"/>
</dbReference>
<gene>
    <name evidence="16" type="ORF">BJ322DRAFT_1096300</name>
</gene>
<dbReference type="Pfam" id="PF00069">
    <property type="entry name" value="Pkinase"/>
    <property type="match status" value="1"/>
</dbReference>
<dbReference type="SUPFAM" id="SSF56112">
    <property type="entry name" value="Protein kinase-like (PK-like)"/>
    <property type="match status" value="1"/>
</dbReference>
<feature type="domain" description="Protein kinase" evidence="14">
    <location>
        <begin position="620"/>
        <end position="884"/>
    </location>
</feature>
<feature type="domain" description="KEN" evidence="15">
    <location>
        <begin position="890"/>
        <end position="1008"/>
    </location>
</feature>
<keyword evidence="11" id="KW-0472">Membrane</keyword>
<evidence type="ECO:0000256" key="2">
    <source>
        <dbReference type="ARBA" id="ARBA00012513"/>
    </source>
</evidence>
<evidence type="ECO:0000259" key="15">
    <source>
        <dbReference type="PROSITE" id="PS51392"/>
    </source>
</evidence>
<dbReference type="GO" id="GO:0004521">
    <property type="term" value="F:RNA endonuclease activity"/>
    <property type="evidence" value="ECO:0007669"/>
    <property type="project" value="InterPro"/>
</dbReference>
<proteinExistence type="predicted"/>
<dbReference type="GO" id="GO:0070059">
    <property type="term" value="P:intrinsic apoptotic signaling pathway in response to endoplasmic reticulum stress"/>
    <property type="evidence" value="ECO:0007669"/>
    <property type="project" value="TreeGrafter"/>
</dbReference>
<dbReference type="Gene3D" id="3.30.200.20">
    <property type="entry name" value="Phosphorylase Kinase, domain 1"/>
    <property type="match status" value="1"/>
</dbReference>
<dbReference type="InterPro" id="IPR038357">
    <property type="entry name" value="KEN_sf"/>
</dbReference>
<evidence type="ECO:0000313" key="17">
    <source>
        <dbReference type="Proteomes" id="UP000736335"/>
    </source>
</evidence>
<dbReference type="GO" id="GO:0004674">
    <property type="term" value="F:protein serine/threonine kinase activity"/>
    <property type="evidence" value="ECO:0007669"/>
    <property type="project" value="UniProtKB-KW"/>
</dbReference>
<keyword evidence="17" id="KW-1185">Reference proteome</keyword>
<evidence type="ECO:0000256" key="6">
    <source>
        <dbReference type="ARBA" id="ARBA00022729"/>
    </source>
</evidence>
<dbReference type="GO" id="GO:0051082">
    <property type="term" value="F:unfolded protein binding"/>
    <property type="evidence" value="ECO:0007669"/>
    <property type="project" value="TreeGrafter"/>
</dbReference>
<evidence type="ECO:0000256" key="12">
    <source>
        <dbReference type="SAM" id="MobiDB-lite"/>
    </source>
</evidence>
<feature type="region of interest" description="Disordered" evidence="12">
    <location>
        <begin position="496"/>
        <end position="519"/>
    </location>
</feature>
<dbReference type="Proteomes" id="UP000736335">
    <property type="component" value="Unassembled WGS sequence"/>
</dbReference>
<evidence type="ECO:0000259" key="14">
    <source>
        <dbReference type="PROSITE" id="PS50011"/>
    </source>
</evidence>
<dbReference type="InterPro" id="IPR011047">
    <property type="entry name" value="Quinoprotein_ADH-like_sf"/>
</dbReference>
<dbReference type="PANTHER" id="PTHR13954:SF6">
    <property type="entry name" value="NON-SPECIFIC SERINE_THREONINE PROTEIN KINASE"/>
    <property type="match status" value="1"/>
</dbReference>
<feature type="region of interest" description="Disordered" evidence="12">
    <location>
        <begin position="549"/>
        <end position="606"/>
    </location>
</feature>
<dbReference type="OrthoDB" id="63989at2759"/>
<accession>A0A9P6H4S7</accession>
<dbReference type="PROSITE" id="PS50011">
    <property type="entry name" value="PROTEIN_KINASE_DOM"/>
    <property type="match status" value="1"/>
</dbReference>
<evidence type="ECO:0000256" key="5">
    <source>
        <dbReference type="ARBA" id="ARBA00022692"/>
    </source>
</evidence>
<dbReference type="GO" id="GO:0005524">
    <property type="term" value="F:ATP binding"/>
    <property type="evidence" value="ECO:0007669"/>
    <property type="project" value="UniProtKB-KW"/>
</dbReference>
<dbReference type="Gene3D" id="1.10.510.10">
    <property type="entry name" value="Transferase(Phosphotransferase) domain 1"/>
    <property type="match status" value="1"/>
</dbReference>
<evidence type="ECO:0000256" key="3">
    <source>
        <dbReference type="ARBA" id="ARBA00022527"/>
    </source>
</evidence>
<dbReference type="CDD" id="cd10422">
    <property type="entry name" value="RNase_Ire1"/>
    <property type="match status" value="1"/>
</dbReference>
<comment type="subcellular location">
    <subcellularLocation>
        <location evidence="1">Membrane</location>
        <topology evidence="1">Single-pass type I membrane protein</topology>
    </subcellularLocation>
</comment>
<keyword evidence="5" id="KW-0812">Transmembrane</keyword>
<dbReference type="SMART" id="SM00220">
    <property type="entry name" value="S_TKc"/>
    <property type="match status" value="1"/>
</dbReference>
<organism evidence="16 17">
    <name type="scientific">Thelephora terrestris</name>
    <dbReference type="NCBI Taxonomy" id="56493"/>
    <lineage>
        <taxon>Eukaryota</taxon>
        <taxon>Fungi</taxon>
        <taxon>Dikarya</taxon>
        <taxon>Basidiomycota</taxon>
        <taxon>Agaricomycotina</taxon>
        <taxon>Agaricomycetes</taxon>
        <taxon>Thelephorales</taxon>
        <taxon>Thelephoraceae</taxon>
        <taxon>Thelephora</taxon>
    </lineage>
</organism>
<reference evidence="16" key="2">
    <citation type="submission" date="2020-11" db="EMBL/GenBank/DDBJ databases">
        <authorList>
            <consortium name="DOE Joint Genome Institute"/>
            <person name="Kuo A."/>
            <person name="Miyauchi S."/>
            <person name="Kiss E."/>
            <person name="Drula E."/>
            <person name="Kohler A."/>
            <person name="Sanchez-Garcia M."/>
            <person name="Andreopoulos B."/>
            <person name="Barry K.W."/>
            <person name="Bonito G."/>
            <person name="Buee M."/>
            <person name="Carver A."/>
            <person name="Chen C."/>
            <person name="Cichocki N."/>
            <person name="Clum A."/>
            <person name="Culley D."/>
            <person name="Crous P.W."/>
            <person name="Fauchery L."/>
            <person name="Girlanda M."/>
            <person name="Hayes R."/>
            <person name="Keri Z."/>
            <person name="Labutti K."/>
            <person name="Lipzen A."/>
            <person name="Lombard V."/>
            <person name="Magnuson J."/>
            <person name="Maillard F."/>
            <person name="Morin E."/>
            <person name="Murat C."/>
            <person name="Nolan M."/>
            <person name="Ohm R."/>
            <person name="Pangilinan J."/>
            <person name="Pereira M."/>
            <person name="Perotto S."/>
            <person name="Peter M."/>
            <person name="Riley R."/>
            <person name="Sitrit Y."/>
            <person name="Stielow B."/>
            <person name="Szollosi G."/>
            <person name="Zifcakova L."/>
            <person name="Stursova M."/>
            <person name="Spatafora J.W."/>
            <person name="Tedersoo L."/>
            <person name="Vaario L.-M."/>
            <person name="Yamada A."/>
            <person name="Yan M."/>
            <person name="Wang P."/>
            <person name="Xu J."/>
            <person name="Bruns T."/>
            <person name="Baldrian P."/>
            <person name="Vilgalys R."/>
            <person name="Henrissat B."/>
            <person name="Grigoriev I.V."/>
            <person name="Hibbett D."/>
            <person name="Nagy L.G."/>
            <person name="Martin F.M."/>
        </authorList>
    </citation>
    <scope>NUCLEOTIDE SEQUENCE</scope>
    <source>
        <strain evidence="16">UH-Tt-Lm1</strain>
    </source>
</reference>
<reference evidence="16" key="1">
    <citation type="journal article" date="2020" name="Nat. Commun.">
        <title>Large-scale genome sequencing of mycorrhizal fungi provides insights into the early evolution of symbiotic traits.</title>
        <authorList>
            <person name="Miyauchi S."/>
            <person name="Kiss E."/>
            <person name="Kuo A."/>
            <person name="Drula E."/>
            <person name="Kohler A."/>
            <person name="Sanchez-Garcia M."/>
            <person name="Morin E."/>
            <person name="Andreopoulos B."/>
            <person name="Barry K.W."/>
            <person name="Bonito G."/>
            <person name="Buee M."/>
            <person name="Carver A."/>
            <person name="Chen C."/>
            <person name="Cichocki N."/>
            <person name="Clum A."/>
            <person name="Culley D."/>
            <person name="Crous P.W."/>
            <person name="Fauchery L."/>
            <person name="Girlanda M."/>
            <person name="Hayes R.D."/>
            <person name="Keri Z."/>
            <person name="LaButti K."/>
            <person name="Lipzen A."/>
            <person name="Lombard V."/>
            <person name="Magnuson J."/>
            <person name="Maillard F."/>
            <person name="Murat C."/>
            <person name="Nolan M."/>
            <person name="Ohm R.A."/>
            <person name="Pangilinan J."/>
            <person name="Pereira M.F."/>
            <person name="Perotto S."/>
            <person name="Peter M."/>
            <person name="Pfister S."/>
            <person name="Riley R."/>
            <person name="Sitrit Y."/>
            <person name="Stielow J.B."/>
            <person name="Szollosi G."/>
            <person name="Zifcakova L."/>
            <person name="Stursova M."/>
            <person name="Spatafora J.W."/>
            <person name="Tedersoo L."/>
            <person name="Vaario L.M."/>
            <person name="Yamada A."/>
            <person name="Yan M."/>
            <person name="Wang P."/>
            <person name="Xu J."/>
            <person name="Bruns T."/>
            <person name="Baldrian P."/>
            <person name="Vilgalys R."/>
            <person name="Dunand C."/>
            <person name="Henrissat B."/>
            <person name="Grigoriev I.V."/>
            <person name="Hibbett D."/>
            <person name="Nagy L.G."/>
            <person name="Martin F.M."/>
        </authorList>
    </citation>
    <scope>NUCLEOTIDE SEQUENCE</scope>
    <source>
        <strain evidence="16">UH-Tt-Lm1</strain>
    </source>
</reference>
<dbReference type="GO" id="GO:0006397">
    <property type="term" value="P:mRNA processing"/>
    <property type="evidence" value="ECO:0007669"/>
    <property type="project" value="InterPro"/>
</dbReference>
<evidence type="ECO:0000256" key="13">
    <source>
        <dbReference type="SAM" id="SignalP"/>
    </source>
</evidence>